<protein>
    <submittedName>
        <fullName evidence="8">E3 UFM1-protein ligase 1</fullName>
    </submittedName>
</protein>
<evidence type="ECO:0000256" key="1">
    <source>
        <dbReference type="ARBA" id="ARBA00010789"/>
    </source>
</evidence>
<feature type="domain" description="E3 UFM1-protein ligase 1-like N-terminal" evidence="5">
    <location>
        <begin position="22"/>
        <end position="282"/>
    </location>
</feature>
<accession>A0ABQ7JXB0</accession>
<feature type="region of interest" description="Disordered" evidence="4">
    <location>
        <begin position="454"/>
        <end position="480"/>
    </location>
</feature>
<feature type="domain" description="E3 UFM1-protein ligase 1-like" evidence="6">
    <location>
        <begin position="572"/>
        <end position="659"/>
    </location>
</feature>
<dbReference type="EMBL" id="JAAAIM010000561">
    <property type="protein sequence ID" value="KAG0286578.1"/>
    <property type="molecule type" value="Genomic_DNA"/>
</dbReference>
<feature type="region of interest" description="Disordered" evidence="4">
    <location>
        <begin position="540"/>
        <end position="564"/>
    </location>
</feature>
<feature type="compositionally biased region" description="Basic and acidic residues" evidence="4">
    <location>
        <begin position="641"/>
        <end position="659"/>
    </location>
</feature>
<feature type="domain" description="E3 UFM1-protein ligase-like C-terminal" evidence="7">
    <location>
        <begin position="758"/>
        <end position="845"/>
    </location>
</feature>
<dbReference type="Pfam" id="PF25870">
    <property type="entry name" value="WHD_UFL1_5th"/>
    <property type="match status" value="1"/>
</dbReference>
<reference evidence="8 9" key="1">
    <citation type="journal article" date="2020" name="Fungal Divers.">
        <title>Resolving the Mortierellaceae phylogeny through synthesis of multi-gene phylogenetics and phylogenomics.</title>
        <authorList>
            <person name="Vandepol N."/>
            <person name="Liber J."/>
            <person name="Desiro A."/>
            <person name="Na H."/>
            <person name="Kennedy M."/>
            <person name="Barry K."/>
            <person name="Grigoriev I.V."/>
            <person name="Miller A.N."/>
            <person name="O'Donnell K."/>
            <person name="Stajich J.E."/>
            <person name="Bonito G."/>
        </authorList>
    </citation>
    <scope>NUCLEOTIDE SEQUENCE [LARGE SCALE GENOMIC DNA]</scope>
    <source>
        <strain evidence="8 9">AD045</strain>
    </source>
</reference>
<keyword evidence="8" id="KW-0436">Ligase</keyword>
<dbReference type="InterPro" id="IPR056580">
    <property type="entry name" value="Ufl1_dom"/>
</dbReference>
<comment type="similarity">
    <text evidence="1">Belongs to the UFL1 family.</text>
</comment>
<dbReference type="Proteomes" id="UP001194696">
    <property type="component" value="Unassembled WGS sequence"/>
</dbReference>
<evidence type="ECO:0000259" key="7">
    <source>
        <dbReference type="Pfam" id="PF25041"/>
    </source>
</evidence>
<keyword evidence="9" id="KW-1185">Reference proteome</keyword>
<name>A0ABQ7JXB0_9FUNG</name>
<gene>
    <name evidence="8" type="primary">UFL1</name>
    <name evidence="8" type="ORF">BGZ96_009339</name>
</gene>
<dbReference type="Pfam" id="PF09743">
    <property type="entry name" value="E3_UFM1_ligase"/>
    <property type="match status" value="1"/>
</dbReference>
<dbReference type="InterPro" id="IPR056579">
    <property type="entry name" value="Ufl1_N"/>
</dbReference>
<feature type="region of interest" description="Disordered" evidence="4">
    <location>
        <begin position="627"/>
        <end position="668"/>
    </location>
</feature>
<dbReference type="PANTHER" id="PTHR31057:SF0">
    <property type="entry name" value="E3 UFM1-PROTEIN LIGASE 1"/>
    <property type="match status" value="1"/>
</dbReference>
<evidence type="ECO:0000256" key="4">
    <source>
        <dbReference type="SAM" id="MobiDB-lite"/>
    </source>
</evidence>
<evidence type="ECO:0000259" key="6">
    <source>
        <dbReference type="Pfam" id="PF23659"/>
    </source>
</evidence>
<keyword evidence="3" id="KW-0833">Ubl conjugation pathway</keyword>
<dbReference type="PANTHER" id="PTHR31057">
    <property type="entry name" value="E3 UFM1-PROTEIN LIGASE 1"/>
    <property type="match status" value="1"/>
</dbReference>
<feature type="compositionally biased region" description="Acidic residues" evidence="4">
    <location>
        <begin position="540"/>
        <end position="557"/>
    </location>
</feature>
<evidence type="ECO:0000259" key="5">
    <source>
        <dbReference type="Pfam" id="PF09743"/>
    </source>
</evidence>
<organism evidence="8 9">
    <name type="scientific">Linnemannia gamsii</name>
    <dbReference type="NCBI Taxonomy" id="64522"/>
    <lineage>
        <taxon>Eukaryota</taxon>
        <taxon>Fungi</taxon>
        <taxon>Fungi incertae sedis</taxon>
        <taxon>Mucoromycota</taxon>
        <taxon>Mortierellomycotina</taxon>
        <taxon>Mortierellomycetes</taxon>
        <taxon>Mortierellales</taxon>
        <taxon>Mortierellaceae</taxon>
        <taxon>Linnemannia</taxon>
    </lineage>
</organism>
<evidence type="ECO:0000313" key="8">
    <source>
        <dbReference type="EMBL" id="KAG0286578.1"/>
    </source>
</evidence>
<evidence type="ECO:0000313" key="9">
    <source>
        <dbReference type="Proteomes" id="UP001194696"/>
    </source>
</evidence>
<keyword evidence="2" id="KW-0808">Transferase</keyword>
<sequence>MTTTIWKTFFGQADNPDDLKGQASLSEEACGDLIHSLARLGYLSNIATSLDGKAFITHEQLDSDILSLLDKRNGRVSVLDLPRALNANSSDIQDRIQVLIRSRPGKIFHIQDELIKLEYLQEMTIQLNEELLQRGFLTALEVSRKFKFGIDFIRQFMKDRVGSTIPGQWDTVDRGLVVAAWFHDQEKAALLKTLHQLNEPTSLASLRAKNVVQEQLMYGLCDTLAKETGLPGTFKGVGDQGTFVPQPYEQQQSDWIEIFFKDNGFIELDAVKKRGVADPKTYMQTNHPTALLLETHAVKESIWSIIDASVEDTIANLSWIDIKPLVPSPLTKEDISRLIQQLPSLAEPTFRIPIAPEQDSSLTGLNGGSPQETLVIQDSIVVTSGQFQKCLLRMGPLLDRKAKALLSWRLSFGNTNNDDDLAGGIGSGEGNTGDIISNDGVGLRALLDQASAITGGAGSGQGSRKSQKGKQTQLQQGAKVDGKKQLRDFLTIQDIKEEIREMEPDFDSAVVSATAGILYKDLLQNLKDRNRSMVLRAQEEEELEGEESQDAVDEEQESAQKATAWSNSAMVEIQSLSKRIQLSAKGIEVFEDGTVRNSLSKYLLQSLCVELLDLATLYLTSITSISKDSNTTNSPTAPSKNAEETRDRLKEAYSEHHSQTEAFSAGKGPFLLPSEDATTLLTKLIPKDQVDPLKKLRKLTAGSGKEKNLTEYLNVWLGLANSSTSGLGKVDVTGTDDSTKLSEHLRELHRVLVGIEPQTDSGALMLHIVTLTAFQRWTGRMLHASGKYVPRILRQLRTTIGQQQDQEQSSSAGSQLDLLEKMMGQVMSNLKQTQDESEPGSEQDAKQLWQAVHDLGIDLTRH</sequence>
<feature type="compositionally biased region" description="Polar residues" evidence="4">
    <location>
        <begin position="627"/>
        <end position="639"/>
    </location>
</feature>
<proteinExistence type="inferred from homology"/>
<evidence type="ECO:0000256" key="2">
    <source>
        <dbReference type="ARBA" id="ARBA00022679"/>
    </source>
</evidence>
<evidence type="ECO:0000256" key="3">
    <source>
        <dbReference type="ARBA" id="ARBA00022786"/>
    </source>
</evidence>
<dbReference type="InterPro" id="IPR056761">
    <property type="entry name" value="Ufl1-like_C"/>
</dbReference>
<dbReference type="InterPro" id="IPR018611">
    <property type="entry name" value="Ufl1"/>
</dbReference>
<dbReference type="Pfam" id="PF23659">
    <property type="entry name" value="UFL1"/>
    <property type="match status" value="1"/>
</dbReference>
<dbReference type="Pfam" id="PF25041">
    <property type="entry name" value="UFL1_C"/>
    <property type="match status" value="1"/>
</dbReference>
<comment type="caution">
    <text evidence="8">The sequence shown here is derived from an EMBL/GenBank/DDBJ whole genome shotgun (WGS) entry which is preliminary data.</text>
</comment>
<dbReference type="GO" id="GO:0016874">
    <property type="term" value="F:ligase activity"/>
    <property type="evidence" value="ECO:0007669"/>
    <property type="project" value="UniProtKB-KW"/>
</dbReference>